<accession>A0A923LIH6</accession>
<name>A0A923LIH6_9FIRM</name>
<dbReference type="EMBL" id="JACOPF010000001">
    <property type="protein sequence ID" value="MBC5688629.1"/>
    <property type="molecule type" value="Genomic_DNA"/>
</dbReference>
<dbReference type="AlphaFoldDB" id="A0A923LIH6"/>
<reference evidence="2" key="1">
    <citation type="submission" date="2020-08" db="EMBL/GenBank/DDBJ databases">
        <title>Genome public.</title>
        <authorList>
            <person name="Liu C."/>
            <person name="Sun Q."/>
        </authorList>
    </citation>
    <scope>NUCLEOTIDE SEQUENCE</scope>
    <source>
        <strain evidence="2">NSJ-55</strain>
    </source>
</reference>
<protein>
    <submittedName>
        <fullName evidence="2">Nucleotidyltransferase domain-containing protein</fullName>
    </submittedName>
</protein>
<comment type="caution">
    <text evidence="2">The sequence shown here is derived from an EMBL/GenBank/DDBJ whole genome shotgun (WGS) entry which is preliminary data.</text>
</comment>
<sequence>MGFQIYEWLEKYAEAVEQTFGYRVWFLGVQGSYARGEETENSDVDVVLILDKLLAADLRLYRKMLDALPYREKACGFISGRREIENWAKPDLFQFCRDTVPLKGSLENVLASVTKEDIRHAVHMGACNIYHGACHNIVHEQQMEITAQLYKAAVFVLQAKYFLETQAYIYKKAELFVKLTGKDREILYTAMQMKKEIGIPDRSLDEVTHKLIEWTSEIICKMNN</sequence>
<organism evidence="2 3">
    <name type="scientific">Mediterraneibacter hominis</name>
    <dbReference type="NCBI Taxonomy" id="2763054"/>
    <lineage>
        <taxon>Bacteria</taxon>
        <taxon>Bacillati</taxon>
        <taxon>Bacillota</taxon>
        <taxon>Clostridia</taxon>
        <taxon>Lachnospirales</taxon>
        <taxon>Lachnospiraceae</taxon>
        <taxon>Mediterraneibacter</taxon>
    </lineage>
</organism>
<dbReference type="RefSeq" id="WP_186875233.1">
    <property type="nucleotide sequence ID" value="NZ_JACOPF010000001.1"/>
</dbReference>
<dbReference type="Pfam" id="PF01909">
    <property type="entry name" value="NTP_transf_2"/>
    <property type="match status" value="1"/>
</dbReference>
<proteinExistence type="predicted"/>
<gene>
    <name evidence="2" type="ORF">H8S37_06755</name>
</gene>
<dbReference type="Gene3D" id="3.30.460.10">
    <property type="entry name" value="Beta Polymerase, domain 2"/>
    <property type="match status" value="1"/>
</dbReference>
<dbReference type="SUPFAM" id="SSF81301">
    <property type="entry name" value="Nucleotidyltransferase"/>
    <property type="match status" value="1"/>
</dbReference>
<evidence type="ECO:0000313" key="3">
    <source>
        <dbReference type="Proteomes" id="UP000652477"/>
    </source>
</evidence>
<dbReference type="Proteomes" id="UP000652477">
    <property type="component" value="Unassembled WGS sequence"/>
</dbReference>
<feature type="domain" description="Polymerase nucleotidyl transferase" evidence="1">
    <location>
        <begin position="10"/>
        <end position="55"/>
    </location>
</feature>
<dbReference type="InterPro" id="IPR002934">
    <property type="entry name" value="Polymerase_NTP_transf_dom"/>
</dbReference>
<evidence type="ECO:0000313" key="2">
    <source>
        <dbReference type="EMBL" id="MBC5688629.1"/>
    </source>
</evidence>
<evidence type="ECO:0000259" key="1">
    <source>
        <dbReference type="Pfam" id="PF01909"/>
    </source>
</evidence>
<dbReference type="InterPro" id="IPR043519">
    <property type="entry name" value="NT_sf"/>
</dbReference>
<keyword evidence="3" id="KW-1185">Reference proteome</keyword>
<dbReference type="CDD" id="cd05403">
    <property type="entry name" value="NT_KNTase_like"/>
    <property type="match status" value="1"/>
</dbReference>
<dbReference type="GO" id="GO:0016779">
    <property type="term" value="F:nucleotidyltransferase activity"/>
    <property type="evidence" value="ECO:0007669"/>
    <property type="project" value="InterPro"/>
</dbReference>